<evidence type="ECO:0000256" key="1">
    <source>
        <dbReference type="SAM" id="Phobius"/>
    </source>
</evidence>
<organism evidence="3 4">
    <name type="scientific">Adiantum capillus-veneris</name>
    <name type="common">Maidenhair fern</name>
    <dbReference type="NCBI Taxonomy" id="13818"/>
    <lineage>
        <taxon>Eukaryota</taxon>
        <taxon>Viridiplantae</taxon>
        <taxon>Streptophyta</taxon>
        <taxon>Embryophyta</taxon>
        <taxon>Tracheophyta</taxon>
        <taxon>Polypodiopsida</taxon>
        <taxon>Polypodiidae</taxon>
        <taxon>Polypodiales</taxon>
        <taxon>Pteridineae</taxon>
        <taxon>Pteridaceae</taxon>
        <taxon>Vittarioideae</taxon>
        <taxon>Adiantum</taxon>
    </lineage>
</organism>
<evidence type="ECO:0000259" key="2">
    <source>
        <dbReference type="Pfam" id="PF17921"/>
    </source>
</evidence>
<evidence type="ECO:0000313" key="4">
    <source>
        <dbReference type="Proteomes" id="UP000886520"/>
    </source>
</evidence>
<keyword evidence="1" id="KW-0472">Membrane</keyword>
<feature type="domain" description="Integrase zinc-binding" evidence="2">
    <location>
        <begin position="33"/>
        <end position="75"/>
    </location>
</feature>
<gene>
    <name evidence="3" type="ORF">GOP47_0025000</name>
</gene>
<reference evidence="3" key="1">
    <citation type="submission" date="2021-01" db="EMBL/GenBank/DDBJ databases">
        <title>Adiantum capillus-veneris genome.</title>
        <authorList>
            <person name="Fang Y."/>
            <person name="Liao Q."/>
        </authorList>
    </citation>
    <scope>NUCLEOTIDE SEQUENCE</scope>
    <source>
        <strain evidence="3">H3</strain>
        <tissue evidence="3">Leaf</tissue>
    </source>
</reference>
<protein>
    <recommendedName>
        <fullName evidence="2">Integrase zinc-binding domain-containing protein</fullName>
    </recommendedName>
</protein>
<dbReference type="OrthoDB" id="1938712at2759"/>
<dbReference type="AlphaFoldDB" id="A0A9D4Z457"/>
<sequence length="173" mass="19018">MLNDHISGKAALGLFEVKDNLFYAHGKIYIPNDPELKKDLMWEAHDCKLAGHGGQKRSYDKLHQHYMWPKMKDDVPVVASMRAGNTMRRRGMPALFSFLLLLLLLYVDIATATRLPGFDHHFARQLVATGGPAISPFALMGSSSTSSAADMRIIKLAHPTTDGRPGPPGSSCC</sequence>
<dbReference type="InterPro" id="IPR041588">
    <property type="entry name" value="Integrase_H2C2"/>
</dbReference>
<keyword evidence="1" id="KW-0812">Transmembrane</keyword>
<name>A0A9D4Z457_ADICA</name>
<evidence type="ECO:0000313" key="3">
    <source>
        <dbReference type="EMBL" id="KAI5060580.1"/>
    </source>
</evidence>
<dbReference type="Gene3D" id="1.10.340.70">
    <property type="match status" value="1"/>
</dbReference>
<feature type="transmembrane region" description="Helical" evidence="1">
    <location>
        <begin position="91"/>
        <end position="109"/>
    </location>
</feature>
<dbReference type="Pfam" id="PF17921">
    <property type="entry name" value="Integrase_H2C2"/>
    <property type="match status" value="1"/>
</dbReference>
<keyword evidence="4" id="KW-1185">Reference proteome</keyword>
<dbReference type="Proteomes" id="UP000886520">
    <property type="component" value="Chromosome 24"/>
</dbReference>
<dbReference type="EMBL" id="JABFUD020000024">
    <property type="protein sequence ID" value="KAI5060580.1"/>
    <property type="molecule type" value="Genomic_DNA"/>
</dbReference>
<accession>A0A9D4Z457</accession>
<proteinExistence type="predicted"/>
<keyword evidence="1" id="KW-1133">Transmembrane helix</keyword>
<comment type="caution">
    <text evidence="3">The sequence shown here is derived from an EMBL/GenBank/DDBJ whole genome shotgun (WGS) entry which is preliminary data.</text>
</comment>